<dbReference type="OrthoDB" id="10001675at2759"/>
<dbReference type="AlphaFoldDB" id="A0A813WAP7"/>
<evidence type="ECO:0008006" key="4">
    <source>
        <dbReference type="Google" id="ProtNLM"/>
    </source>
</evidence>
<evidence type="ECO:0000313" key="2">
    <source>
        <dbReference type="EMBL" id="CAF0852463.1"/>
    </source>
</evidence>
<feature type="signal peptide" evidence="1">
    <location>
        <begin position="1"/>
        <end position="27"/>
    </location>
</feature>
<proteinExistence type="predicted"/>
<evidence type="ECO:0000256" key="1">
    <source>
        <dbReference type="SAM" id="SignalP"/>
    </source>
</evidence>
<comment type="caution">
    <text evidence="2">The sequence shown here is derived from an EMBL/GenBank/DDBJ whole genome shotgun (WGS) entry which is preliminary data.</text>
</comment>
<feature type="chain" id="PRO_5032718851" description="Methyltransferase FkbM domain-containing protein" evidence="1">
    <location>
        <begin position="28"/>
        <end position="301"/>
    </location>
</feature>
<reference evidence="2" key="1">
    <citation type="submission" date="2021-02" db="EMBL/GenBank/DDBJ databases">
        <authorList>
            <person name="Nowell W R."/>
        </authorList>
    </citation>
    <scope>NUCLEOTIDE SEQUENCE</scope>
    <source>
        <strain evidence="2">Ploen Becks lab</strain>
    </source>
</reference>
<keyword evidence="1" id="KW-0732">Signal</keyword>
<organism evidence="2 3">
    <name type="scientific">Brachionus calyciflorus</name>
    <dbReference type="NCBI Taxonomy" id="104777"/>
    <lineage>
        <taxon>Eukaryota</taxon>
        <taxon>Metazoa</taxon>
        <taxon>Spiralia</taxon>
        <taxon>Gnathifera</taxon>
        <taxon>Rotifera</taxon>
        <taxon>Eurotatoria</taxon>
        <taxon>Monogononta</taxon>
        <taxon>Pseudotrocha</taxon>
        <taxon>Ploima</taxon>
        <taxon>Brachionidae</taxon>
        <taxon>Brachionus</taxon>
    </lineage>
</organism>
<gene>
    <name evidence="2" type="ORF">OXX778_LOCUS9019</name>
</gene>
<name>A0A813WAP7_9BILA</name>
<dbReference type="EMBL" id="CAJNOC010001297">
    <property type="protein sequence ID" value="CAF0852463.1"/>
    <property type="molecule type" value="Genomic_DNA"/>
</dbReference>
<accession>A0A813WAP7</accession>
<sequence>MLRQLSFGILCILASLLVLLNYHITRQINNTENTIKQNYIKNWQIENRIKDESDVKIEPKSQILKFYETLNKSEAKNFSQNGEDGVIQEILKLTNRNYGGNYVEIGAGDGFESNTRNLRINFDWSGVAFDYNNKNLKLNVKMKKITHMNILQIFQEQRIDREIDLLSIDTDFSDYWILEKILEFYKPKYVIHEINQQPPDQCVTVAKLNGLAFWDNHSKYFGASLCAYYCLAIRFEYTMVYCESKGVNCFWIRNDILENKFKNIDAETIQKELNPNLLYRKVKEEYKEFSRRTWIELNKCF</sequence>
<dbReference type="Proteomes" id="UP000663879">
    <property type="component" value="Unassembled WGS sequence"/>
</dbReference>
<keyword evidence="3" id="KW-1185">Reference proteome</keyword>
<evidence type="ECO:0000313" key="3">
    <source>
        <dbReference type="Proteomes" id="UP000663879"/>
    </source>
</evidence>
<protein>
    <recommendedName>
        <fullName evidence="4">Methyltransferase FkbM domain-containing protein</fullName>
    </recommendedName>
</protein>